<evidence type="ECO:0000313" key="2">
    <source>
        <dbReference type="Proteomes" id="UP000199236"/>
    </source>
</evidence>
<name>A0A1I5FP45_9HYPH</name>
<sequence length="74" mass="7976">MGTACWGSEGYSKPNLLVVESLSPPSDSYHQALPCSSAFPILEALRDLILATHVGRCHVDTGRLCCDEWAVGRS</sequence>
<reference evidence="1 2" key="1">
    <citation type="submission" date="2016-10" db="EMBL/GenBank/DDBJ databases">
        <authorList>
            <person name="de Groot N.N."/>
        </authorList>
    </citation>
    <scope>NUCLEOTIDE SEQUENCE [LARGE SCALE GENOMIC DNA]</scope>
    <source>
        <strain evidence="1 2">CGMCC 1.9157</strain>
    </source>
</reference>
<protein>
    <submittedName>
        <fullName evidence="1">Uncharacterized protein</fullName>
    </submittedName>
</protein>
<dbReference type="AlphaFoldDB" id="A0A1I5FP45"/>
<dbReference type="Proteomes" id="UP000199236">
    <property type="component" value="Unassembled WGS sequence"/>
</dbReference>
<accession>A0A1I5FP45</accession>
<evidence type="ECO:0000313" key="1">
    <source>
        <dbReference type="EMBL" id="SFO24991.1"/>
    </source>
</evidence>
<keyword evidence="2" id="KW-1185">Reference proteome</keyword>
<gene>
    <name evidence="1" type="ORF">SAMN04488056_104119</name>
</gene>
<organism evidence="1 2">
    <name type="scientific">Cohaesibacter marisflavi</name>
    <dbReference type="NCBI Taxonomy" id="655353"/>
    <lineage>
        <taxon>Bacteria</taxon>
        <taxon>Pseudomonadati</taxon>
        <taxon>Pseudomonadota</taxon>
        <taxon>Alphaproteobacteria</taxon>
        <taxon>Hyphomicrobiales</taxon>
        <taxon>Cohaesibacteraceae</taxon>
    </lineage>
</organism>
<dbReference type="EMBL" id="FOVR01000004">
    <property type="protein sequence ID" value="SFO24991.1"/>
    <property type="molecule type" value="Genomic_DNA"/>
</dbReference>
<proteinExistence type="predicted"/>